<evidence type="ECO:0008006" key="3">
    <source>
        <dbReference type="Google" id="ProtNLM"/>
    </source>
</evidence>
<name>A0A210RYM7_9BURK</name>
<sequence length="144" mass="15417">MAIAGLSYAGGALAHSQTNEVSQEKIKALISKSFDQPNLKVKTSPIVIEGKVAIADWTQGQKGGRALLRRKHNDWEIIACGGSGFKDPEGIAAIGISKEIATNITAKLKDAEAKLSPQQIKQFDSFDGVVNMVHDAKHSPNSKH</sequence>
<proteinExistence type="predicted"/>
<protein>
    <recommendedName>
        <fullName evidence="3">Copper uptake system-associated protein</fullName>
    </recommendedName>
</protein>
<reference evidence="1 2" key="1">
    <citation type="submission" date="2017-03" db="EMBL/GenBank/DDBJ databases">
        <title>New species Polynucleobacter sp. MWH-EgelM1-30-B4.</title>
        <authorList>
            <person name="Hahn M.W."/>
        </authorList>
    </citation>
    <scope>NUCLEOTIDE SEQUENCE [LARGE SCALE GENOMIC DNA]</scope>
    <source>
        <strain evidence="1 2">MWH-EgelM1-30-B4</strain>
    </source>
</reference>
<dbReference type="EMBL" id="NAIA01000003">
    <property type="protein sequence ID" value="OWF66027.1"/>
    <property type="molecule type" value="Genomic_DNA"/>
</dbReference>
<evidence type="ECO:0000313" key="2">
    <source>
        <dbReference type="Proteomes" id="UP000196880"/>
    </source>
</evidence>
<dbReference type="RefSeq" id="WP_087910260.1">
    <property type="nucleotide sequence ID" value="NZ_NAIA01000003.1"/>
</dbReference>
<dbReference type="NCBIfam" id="NF033672">
    <property type="entry name" value="mbn_chaper_assoc"/>
    <property type="match status" value="1"/>
</dbReference>
<dbReference type="OrthoDB" id="8536866at2"/>
<organism evidence="1 2">
    <name type="scientific">Polynucleobacter hirudinilacicola</name>
    <dbReference type="NCBI Taxonomy" id="1743166"/>
    <lineage>
        <taxon>Bacteria</taxon>
        <taxon>Pseudomonadati</taxon>
        <taxon>Pseudomonadota</taxon>
        <taxon>Betaproteobacteria</taxon>
        <taxon>Burkholderiales</taxon>
        <taxon>Burkholderiaceae</taxon>
        <taxon>Polynucleobacter</taxon>
    </lineage>
</organism>
<comment type="caution">
    <text evidence="1">The sequence shown here is derived from an EMBL/GenBank/DDBJ whole genome shotgun (WGS) entry which is preliminary data.</text>
</comment>
<dbReference type="AlphaFoldDB" id="A0A210RYM7"/>
<evidence type="ECO:0000313" key="1">
    <source>
        <dbReference type="EMBL" id="OWF66027.1"/>
    </source>
</evidence>
<accession>A0A210RYM7</accession>
<gene>
    <name evidence="1" type="ORF">B6A14_09800</name>
</gene>
<dbReference type="Proteomes" id="UP000196880">
    <property type="component" value="Unassembled WGS sequence"/>
</dbReference>
<keyword evidence="2" id="KW-1185">Reference proteome</keyword>